<dbReference type="Proteomes" id="UP000054485">
    <property type="component" value="Unassembled WGS sequence"/>
</dbReference>
<feature type="compositionally biased region" description="Acidic residues" evidence="1">
    <location>
        <begin position="164"/>
        <end position="191"/>
    </location>
</feature>
<dbReference type="InterPro" id="IPR040233">
    <property type="entry name" value="CCD97-like_C"/>
</dbReference>
<dbReference type="Pfam" id="PF09747">
    <property type="entry name" value="CCD97-like_C"/>
    <property type="match status" value="1"/>
</dbReference>
<protein>
    <recommendedName>
        <fullName evidence="2">CCD97-like C-terminal domain-containing protein</fullName>
    </recommendedName>
</protein>
<dbReference type="HOGENOM" id="CLU_081903_0_0_1"/>
<accession>A0A0D0BJE5</accession>
<name>A0A0D0BJE5_9AGAM</name>
<dbReference type="AlphaFoldDB" id="A0A0D0BJE5"/>
<keyword evidence="4" id="KW-1185">Reference proteome</keyword>
<dbReference type="OrthoDB" id="3345311at2759"/>
<evidence type="ECO:0000313" key="3">
    <source>
        <dbReference type="EMBL" id="KIK43373.1"/>
    </source>
</evidence>
<evidence type="ECO:0000313" key="4">
    <source>
        <dbReference type="Proteomes" id="UP000054485"/>
    </source>
</evidence>
<sequence>MGVTVPQAVPDVNMQSRFQDCDILSYLALPQDYDPLPSVDPIEFLKRHLHELPPNIIQRFSLVTTPKQRTAITEIRNRRLKFTESRPRSLSFAVARNAWPTLWQGRERRGQEEGKEEQEWAKMSFLGGAEQQVGNLAKLLGDMEEEREAERVRIIRRTQANDDFVPEEESDSGEEEEEEEVSEIQESESPEEAQALFERRIRERFIYGLLEGAEYDSVNWDEWLDVEDDRDAEERWFDDD</sequence>
<gene>
    <name evidence="3" type="ORF">CY34DRAFT_11766</name>
</gene>
<proteinExistence type="predicted"/>
<evidence type="ECO:0000259" key="2">
    <source>
        <dbReference type="Pfam" id="PF09747"/>
    </source>
</evidence>
<feature type="region of interest" description="Disordered" evidence="1">
    <location>
        <begin position="158"/>
        <end position="193"/>
    </location>
</feature>
<evidence type="ECO:0000256" key="1">
    <source>
        <dbReference type="SAM" id="MobiDB-lite"/>
    </source>
</evidence>
<dbReference type="InParanoid" id="A0A0D0BJE5"/>
<feature type="domain" description="CCD97-like C-terminal" evidence="2">
    <location>
        <begin position="119"/>
        <end position="240"/>
    </location>
</feature>
<dbReference type="EMBL" id="KN835214">
    <property type="protein sequence ID" value="KIK43373.1"/>
    <property type="molecule type" value="Genomic_DNA"/>
</dbReference>
<organism evidence="3 4">
    <name type="scientific">Suillus luteus UH-Slu-Lm8-n1</name>
    <dbReference type="NCBI Taxonomy" id="930992"/>
    <lineage>
        <taxon>Eukaryota</taxon>
        <taxon>Fungi</taxon>
        <taxon>Dikarya</taxon>
        <taxon>Basidiomycota</taxon>
        <taxon>Agaricomycotina</taxon>
        <taxon>Agaricomycetes</taxon>
        <taxon>Agaricomycetidae</taxon>
        <taxon>Boletales</taxon>
        <taxon>Suillineae</taxon>
        <taxon>Suillaceae</taxon>
        <taxon>Suillus</taxon>
    </lineage>
</organism>
<reference evidence="3 4" key="1">
    <citation type="submission" date="2014-04" db="EMBL/GenBank/DDBJ databases">
        <authorList>
            <consortium name="DOE Joint Genome Institute"/>
            <person name="Kuo A."/>
            <person name="Ruytinx J."/>
            <person name="Rineau F."/>
            <person name="Colpaert J."/>
            <person name="Kohler A."/>
            <person name="Nagy L.G."/>
            <person name="Floudas D."/>
            <person name="Copeland A."/>
            <person name="Barry K.W."/>
            <person name="Cichocki N."/>
            <person name="Veneault-Fourrey C."/>
            <person name="LaButti K."/>
            <person name="Lindquist E.A."/>
            <person name="Lipzen A."/>
            <person name="Lundell T."/>
            <person name="Morin E."/>
            <person name="Murat C."/>
            <person name="Sun H."/>
            <person name="Tunlid A."/>
            <person name="Henrissat B."/>
            <person name="Grigoriev I.V."/>
            <person name="Hibbett D.S."/>
            <person name="Martin F."/>
            <person name="Nordberg H.P."/>
            <person name="Cantor M.N."/>
            <person name="Hua S.X."/>
        </authorList>
    </citation>
    <scope>NUCLEOTIDE SEQUENCE [LARGE SCALE GENOMIC DNA]</scope>
    <source>
        <strain evidence="3 4">UH-Slu-Lm8-n1</strain>
    </source>
</reference>
<reference evidence="4" key="2">
    <citation type="submission" date="2015-01" db="EMBL/GenBank/DDBJ databases">
        <title>Evolutionary Origins and Diversification of the Mycorrhizal Mutualists.</title>
        <authorList>
            <consortium name="DOE Joint Genome Institute"/>
            <consortium name="Mycorrhizal Genomics Consortium"/>
            <person name="Kohler A."/>
            <person name="Kuo A."/>
            <person name="Nagy L.G."/>
            <person name="Floudas D."/>
            <person name="Copeland A."/>
            <person name="Barry K.W."/>
            <person name="Cichocki N."/>
            <person name="Veneault-Fourrey C."/>
            <person name="LaButti K."/>
            <person name="Lindquist E.A."/>
            <person name="Lipzen A."/>
            <person name="Lundell T."/>
            <person name="Morin E."/>
            <person name="Murat C."/>
            <person name="Riley R."/>
            <person name="Ohm R."/>
            <person name="Sun H."/>
            <person name="Tunlid A."/>
            <person name="Henrissat B."/>
            <person name="Grigoriev I.V."/>
            <person name="Hibbett D.S."/>
            <person name="Martin F."/>
        </authorList>
    </citation>
    <scope>NUCLEOTIDE SEQUENCE [LARGE SCALE GENOMIC DNA]</scope>
    <source>
        <strain evidence="4">UH-Slu-Lm8-n1</strain>
    </source>
</reference>
<dbReference type="STRING" id="930992.A0A0D0BJE5"/>